<comment type="catalytic activity">
    <reaction evidence="9">
        <text>2 superoxide + 2 H(+) = H2O2 + O2</text>
        <dbReference type="Rhea" id="RHEA:20696"/>
        <dbReference type="ChEBI" id="CHEBI:15378"/>
        <dbReference type="ChEBI" id="CHEBI:15379"/>
        <dbReference type="ChEBI" id="CHEBI:16240"/>
        <dbReference type="ChEBI" id="CHEBI:18421"/>
        <dbReference type="EC" id="1.15.1.1"/>
    </reaction>
</comment>
<evidence type="ECO:0000259" key="10">
    <source>
        <dbReference type="PROSITE" id="PS50846"/>
    </source>
</evidence>
<keyword evidence="6" id="KW-0560">Oxidoreductase</keyword>
<dbReference type="InterPro" id="IPR036423">
    <property type="entry name" value="SOD-like_Cu/Zn_dom_sf"/>
</dbReference>
<dbReference type="Pfam" id="PF00080">
    <property type="entry name" value="Sod_Cu"/>
    <property type="match status" value="1"/>
</dbReference>
<proteinExistence type="inferred from homology"/>
<dbReference type="Proteomes" id="UP001353858">
    <property type="component" value="Unassembled WGS sequence"/>
</dbReference>
<evidence type="ECO:0000313" key="11">
    <source>
        <dbReference type="EMBL" id="KAK4885506.1"/>
    </source>
</evidence>
<evidence type="ECO:0000313" key="12">
    <source>
        <dbReference type="Proteomes" id="UP001353858"/>
    </source>
</evidence>
<protein>
    <recommendedName>
        <fullName evidence="2">superoxide dismutase</fullName>
        <ecNumber evidence="2">1.15.1.1</ecNumber>
    </recommendedName>
    <alternativeName>
        <fullName evidence="8">Superoxide dismutase copper chaperone</fullName>
    </alternativeName>
</protein>
<gene>
    <name evidence="11" type="ORF">RN001_001777</name>
</gene>
<comment type="similarity">
    <text evidence="7">In the C-terminal section; belongs to the Cu-Zn superoxide dismutase family.</text>
</comment>
<sequence>MFTKIEFAVQMTCESCVKAVKESLFNVPGISNVDINLENNSVVVDTTLTTDQVLKHLQSSGKKAVVKGIEGILAGVAVLDISKEIQGVVRFAQISSNTCIVDGTVDGLKPGKYGLYIHESGDISQGCNSVGDCFNPKNYDCSSSSNRAYSDLGIITAEANGRSSFRFQDNVINLSDVIGRSLVVTEHSKGPDCIGNRVTCGIIARSSSLFQNPKTICACDGISIWDERNQPKSSL</sequence>
<dbReference type="PROSITE" id="PS50846">
    <property type="entry name" value="HMA_2"/>
    <property type="match status" value="1"/>
</dbReference>
<evidence type="ECO:0000256" key="4">
    <source>
        <dbReference type="ARBA" id="ARBA00022833"/>
    </source>
</evidence>
<dbReference type="InterPro" id="IPR036163">
    <property type="entry name" value="HMA_dom_sf"/>
</dbReference>
<dbReference type="InterPro" id="IPR001424">
    <property type="entry name" value="SOD_Cu_Zn_dom"/>
</dbReference>
<name>A0AAN7PLK5_9COLE</name>
<dbReference type="Gene3D" id="3.30.70.100">
    <property type="match status" value="1"/>
</dbReference>
<keyword evidence="12" id="KW-1185">Reference proteome</keyword>
<evidence type="ECO:0000256" key="7">
    <source>
        <dbReference type="ARBA" id="ARBA00025798"/>
    </source>
</evidence>
<keyword evidence="4" id="KW-0862">Zinc</keyword>
<dbReference type="CDD" id="cd00371">
    <property type="entry name" value="HMA"/>
    <property type="match status" value="1"/>
</dbReference>
<dbReference type="PANTHER" id="PTHR10003">
    <property type="entry name" value="SUPEROXIDE DISMUTASE CU-ZN -RELATED"/>
    <property type="match status" value="1"/>
</dbReference>
<comment type="cofactor">
    <cofactor evidence="1">
        <name>Cu(2+)</name>
        <dbReference type="ChEBI" id="CHEBI:29036"/>
    </cofactor>
</comment>
<accession>A0AAN7PLK5</accession>
<dbReference type="SUPFAM" id="SSF49329">
    <property type="entry name" value="Cu,Zn superoxide dismutase-like"/>
    <property type="match status" value="1"/>
</dbReference>
<dbReference type="EC" id="1.15.1.1" evidence="2"/>
<dbReference type="EMBL" id="JARPUR010000001">
    <property type="protein sequence ID" value="KAK4885506.1"/>
    <property type="molecule type" value="Genomic_DNA"/>
</dbReference>
<evidence type="ECO:0000256" key="6">
    <source>
        <dbReference type="ARBA" id="ARBA00023002"/>
    </source>
</evidence>
<dbReference type="AlphaFoldDB" id="A0AAN7PLK5"/>
<dbReference type="InterPro" id="IPR024134">
    <property type="entry name" value="SOD_Cu/Zn_/chaperone"/>
</dbReference>
<evidence type="ECO:0000256" key="2">
    <source>
        <dbReference type="ARBA" id="ARBA00012682"/>
    </source>
</evidence>
<dbReference type="InterPro" id="IPR006121">
    <property type="entry name" value="HMA_dom"/>
</dbReference>
<dbReference type="SUPFAM" id="SSF55008">
    <property type="entry name" value="HMA, heavy metal-associated domain"/>
    <property type="match status" value="1"/>
</dbReference>
<evidence type="ECO:0000256" key="1">
    <source>
        <dbReference type="ARBA" id="ARBA00001973"/>
    </source>
</evidence>
<dbReference type="GO" id="GO:0004784">
    <property type="term" value="F:superoxide dismutase activity"/>
    <property type="evidence" value="ECO:0007669"/>
    <property type="project" value="UniProtKB-EC"/>
</dbReference>
<keyword evidence="5" id="KW-0049">Antioxidant</keyword>
<reference evidence="12" key="1">
    <citation type="submission" date="2023-01" db="EMBL/GenBank/DDBJ databases">
        <title>Key to firefly adult light organ development and bioluminescence: homeobox transcription factors regulate luciferase expression and transportation to peroxisome.</title>
        <authorList>
            <person name="Fu X."/>
        </authorList>
    </citation>
    <scope>NUCLEOTIDE SEQUENCE [LARGE SCALE GENOMIC DNA]</scope>
</reference>
<organism evidence="11 12">
    <name type="scientific">Aquatica leii</name>
    <dbReference type="NCBI Taxonomy" id="1421715"/>
    <lineage>
        <taxon>Eukaryota</taxon>
        <taxon>Metazoa</taxon>
        <taxon>Ecdysozoa</taxon>
        <taxon>Arthropoda</taxon>
        <taxon>Hexapoda</taxon>
        <taxon>Insecta</taxon>
        <taxon>Pterygota</taxon>
        <taxon>Neoptera</taxon>
        <taxon>Endopterygota</taxon>
        <taxon>Coleoptera</taxon>
        <taxon>Polyphaga</taxon>
        <taxon>Elateriformia</taxon>
        <taxon>Elateroidea</taxon>
        <taxon>Lampyridae</taxon>
        <taxon>Luciolinae</taxon>
        <taxon>Aquatica</taxon>
    </lineage>
</organism>
<dbReference type="Gene3D" id="2.60.40.200">
    <property type="entry name" value="Superoxide dismutase, copper/zinc binding domain"/>
    <property type="match status" value="1"/>
</dbReference>
<evidence type="ECO:0000256" key="9">
    <source>
        <dbReference type="ARBA" id="ARBA00049204"/>
    </source>
</evidence>
<evidence type="ECO:0000256" key="5">
    <source>
        <dbReference type="ARBA" id="ARBA00022862"/>
    </source>
</evidence>
<feature type="domain" description="HMA" evidence="10">
    <location>
        <begin position="2"/>
        <end position="65"/>
    </location>
</feature>
<dbReference type="GO" id="GO:0005507">
    <property type="term" value="F:copper ion binding"/>
    <property type="evidence" value="ECO:0007669"/>
    <property type="project" value="InterPro"/>
</dbReference>
<keyword evidence="3" id="KW-0479">Metal-binding</keyword>
<comment type="caution">
    <text evidence="11">The sequence shown here is derived from an EMBL/GenBank/DDBJ whole genome shotgun (WGS) entry which is preliminary data.</text>
</comment>
<evidence type="ECO:0000256" key="3">
    <source>
        <dbReference type="ARBA" id="ARBA00022723"/>
    </source>
</evidence>
<dbReference type="Pfam" id="PF00403">
    <property type="entry name" value="HMA"/>
    <property type="match status" value="1"/>
</dbReference>
<evidence type="ECO:0000256" key="8">
    <source>
        <dbReference type="ARBA" id="ARBA00032899"/>
    </source>
</evidence>